<name>A0A0F9CK26_9ZZZZ</name>
<sequence>VSKEGGNSLQALNLAGQISSMGHKIIIITSNTNNRVNIFLKKNNIRIYSPSKKNKESLNTLKKQIEFIKIINFVASKEKVDLIQLFDPISTGLVGLYSLIRFQKPIVIRLGTIFEKFYGYKIKNILRISNRNAIKKIEFIIEKIIKFFCVFVLIKCKSVIANSSYIKNHYKPFIDGNKMYVIHNGVDIEKFSKNVGFLKHNDYALSVGRIEPRKSINIIIKAYSKLSLKTRPKELYLIGDYNFDPDYTELLKNLIKKLGLKENIIFKGFVSQNYLYKYYKNARYTIFSSNDRFFPMTEGLPNVVLEAMASGAVIVASNVAGVSEVIRNGENGFLYSSNSISELIEILSILDEAPDNYLDIIKNNATSYILNNLNFRKICRKYLKIYHNISN</sequence>
<proteinExistence type="predicted"/>
<protein>
    <recommendedName>
        <fullName evidence="1">Glycosyl transferase family 1 domain-containing protein</fullName>
    </recommendedName>
</protein>
<dbReference type="SUPFAM" id="SSF53756">
    <property type="entry name" value="UDP-Glycosyltransferase/glycogen phosphorylase"/>
    <property type="match status" value="1"/>
</dbReference>
<feature type="non-terminal residue" evidence="2">
    <location>
        <position position="1"/>
    </location>
</feature>
<accession>A0A0F9CK26</accession>
<dbReference type="Pfam" id="PF00534">
    <property type="entry name" value="Glycos_transf_1"/>
    <property type="match status" value="1"/>
</dbReference>
<evidence type="ECO:0000313" key="2">
    <source>
        <dbReference type="EMBL" id="KKL49484.1"/>
    </source>
</evidence>
<dbReference type="GO" id="GO:0016758">
    <property type="term" value="F:hexosyltransferase activity"/>
    <property type="evidence" value="ECO:0007669"/>
    <property type="project" value="TreeGrafter"/>
</dbReference>
<organism evidence="2">
    <name type="scientific">marine sediment metagenome</name>
    <dbReference type="NCBI Taxonomy" id="412755"/>
    <lineage>
        <taxon>unclassified sequences</taxon>
        <taxon>metagenomes</taxon>
        <taxon>ecological metagenomes</taxon>
    </lineage>
</organism>
<dbReference type="CDD" id="cd03801">
    <property type="entry name" value="GT4_PimA-like"/>
    <property type="match status" value="1"/>
</dbReference>
<dbReference type="InterPro" id="IPR001296">
    <property type="entry name" value="Glyco_trans_1"/>
</dbReference>
<feature type="domain" description="Glycosyl transferase family 1" evidence="1">
    <location>
        <begin position="188"/>
        <end position="364"/>
    </location>
</feature>
<dbReference type="EMBL" id="LAZR01032942">
    <property type="protein sequence ID" value="KKL49484.1"/>
    <property type="molecule type" value="Genomic_DNA"/>
</dbReference>
<dbReference type="AlphaFoldDB" id="A0A0F9CK26"/>
<evidence type="ECO:0000259" key="1">
    <source>
        <dbReference type="Pfam" id="PF00534"/>
    </source>
</evidence>
<gene>
    <name evidence="2" type="ORF">LCGC14_2315060</name>
</gene>
<comment type="caution">
    <text evidence="2">The sequence shown here is derived from an EMBL/GenBank/DDBJ whole genome shotgun (WGS) entry which is preliminary data.</text>
</comment>
<dbReference type="InterPro" id="IPR050194">
    <property type="entry name" value="Glycosyltransferase_grp1"/>
</dbReference>
<dbReference type="PANTHER" id="PTHR45947:SF3">
    <property type="entry name" value="SULFOQUINOVOSYL TRANSFERASE SQD2"/>
    <property type="match status" value="1"/>
</dbReference>
<dbReference type="Gene3D" id="3.40.50.2000">
    <property type="entry name" value="Glycogen Phosphorylase B"/>
    <property type="match status" value="2"/>
</dbReference>
<reference evidence="2" key="1">
    <citation type="journal article" date="2015" name="Nature">
        <title>Complex archaea that bridge the gap between prokaryotes and eukaryotes.</title>
        <authorList>
            <person name="Spang A."/>
            <person name="Saw J.H."/>
            <person name="Jorgensen S.L."/>
            <person name="Zaremba-Niedzwiedzka K."/>
            <person name="Martijn J."/>
            <person name="Lind A.E."/>
            <person name="van Eijk R."/>
            <person name="Schleper C."/>
            <person name="Guy L."/>
            <person name="Ettema T.J."/>
        </authorList>
    </citation>
    <scope>NUCLEOTIDE SEQUENCE</scope>
</reference>
<dbReference type="PANTHER" id="PTHR45947">
    <property type="entry name" value="SULFOQUINOVOSYL TRANSFERASE SQD2"/>
    <property type="match status" value="1"/>
</dbReference>